<comment type="subcellular location">
    <subcellularLocation>
        <location evidence="1">Cytoplasm</location>
    </subcellularLocation>
</comment>
<evidence type="ECO:0000256" key="6">
    <source>
        <dbReference type="PROSITE-ProRule" id="PRU00339"/>
    </source>
</evidence>
<comment type="similarity">
    <text evidence="5">Belongs to the Rap family.</text>
</comment>
<keyword evidence="4 6" id="KW-0802">TPR repeat</keyword>
<feature type="coiled-coil region" evidence="7">
    <location>
        <begin position="246"/>
        <end position="289"/>
    </location>
</feature>
<dbReference type="Proteomes" id="UP000619743">
    <property type="component" value="Unassembled WGS sequence"/>
</dbReference>
<dbReference type="SUPFAM" id="SSF48452">
    <property type="entry name" value="TPR-like"/>
    <property type="match status" value="2"/>
</dbReference>
<evidence type="ECO:0000313" key="9">
    <source>
        <dbReference type="EMBL" id="GGA78971.1"/>
    </source>
</evidence>
<feature type="repeat" description="TPR" evidence="6">
    <location>
        <begin position="190"/>
        <end position="223"/>
    </location>
</feature>
<name>A0A8J2U5C8_9GAMM</name>
<keyword evidence="3" id="KW-0677">Repeat</keyword>
<gene>
    <name evidence="9" type="ORF">GCM10011369_21170</name>
</gene>
<keyword evidence="2" id="KW-0963">Cytoplasm</keyword>
<keyword evidence="10" id="KW-1185">Reference proteome</keyword>
<dbReference type="Gene3D" id="1.25.40.10">
    <property type="entry name" value="Tetratricopeptide repeat domain"/>
    <property type="match status" value="1"/>
</dbReference>
<protein>
    <recommendedName>
        <fullName evidence="8">MalT-like TPR region domain-containing protein</fullName>
    </recommendedName>
</protein>
<dbReference type="PANTHER" id="PTHR46630:SF1">
    <property type="entry name" value="TETRATRICOPEPTIDE REPEAT PROTEIN 29"/>
    <property type="match status" value="1"/>
</dbReference>
<accession>A0A8J2U5C8</accession>
<evidence type="ECO:0000256" key="4">
    <source>
        <dbReference type="ARBA" id="ARBA00022803"/>
    </source>
</evidence>
<dbReference type="InterPro" id="IPR011990">
    <property type="entry name" value="TPR-like_helical_dom_sf"/>
</dbReference>
<evidence type="ECO:0000259" key="8">
    <source>
        <dbReference type="Pfam" id="PF17874"/>
    </source>
</evidence>
<sequence length="734" mass="83573">MLLVKPAFSATDAPQWAALYQQQWHQSEQSFMDRSKSFVDTKLPSFDPQSLIDLSAKERLQVAQATAIYLRTAPFTNGSHTFNQYAQLIVDLAIMIKDPLLEAEGYYHLARDSVEHRQLIQHGERQLNQAMQTLSSQAIADETTHSILLAHLYLLRGQIQLQRNQNIEAIESAETALVLSEAQEQPWLTTHAMFLLGESQLKLQQLDLAIEAFYQALNYSEQQQNLRQTTKAYVNIGLVYQQQGRQKEAINHLQQAAEQYQQLGEELMLAKTLNQLANLHHQAEQLNQAMAIYLNSLALYKQLNNAKGVADVSQSIADVYRQFGELEKARHYFQDAQRLFRQIHDNESLLQLTLLDAELLEAEGHISKALSLLEQTKQQVAINSDMDIEIRKIMIKLLLQQDQFEQASKLMQQELEYLEDHVNSSIHIRVNQVQSSHQIQLLQKQLDDYKNSAENKAILAERYLNYASGLFVIAVLAIGSILGQWRKLRTQQHHIKDLSYDASHTQYTGLGNGRMLVPNLVKETLKLQRQQENWYAAGATGQRPAGKLLTLIHVPFLTHLHQRHGFESGRKIEMKYGQFLRSRFADLTLFQPRDDVIAVILPSSSIEATAQRIIDTLHGFAPPGMTKRKPLSVALMHYPFTQKNSKAVNAGAASEMLLLALNAAMEITQREDADVWVGLEALETAPVSLFHNRPRDNTLLGIRKGFIRVVSNVDKNDINWPFTSENQNFVQRPE</sequence>
<dbReference type="AlphaFoldDB" id="A0A8J2U5C8"/>
<dbReference type="InterPro" id="IPR041617">
    <property type="entry name" value="TPR_MalT"/>
</dbReference>
<evidence type="ECO:0000256" key="5">
    <source>
        <dbReference type="ARBA" id="ARBA00038253"/>
    </source>
</evidence>
<dbReference type="InterPro" id="IPR051476">
    <property type="entry name" value="Bac_ResReg_Asp_Phosphatase"/>
</dbReference>
<evidence type="ECO:0000256" key="7">
    <source>
        <dbReference type="SAM" id="Coils"/>
    </source>
</evidence>
<evidence type="ECO:0000256" key="3">
    <source>
        <dbReference type="ARBA" id="ARBA00022737"/>
    </source>
</evidence>
<feature type="domain" description="MalT-like TPR region" evidence="8">
    <location>
        <begin position="215"/>
        <end position="448"/>
    </location>
</feature>
<reference evidence="10" key="1">
    <citation type="journal article" date="2019" name="Int. J. Syst. Evol. Microbiol.">
        <title>The Global Catalogue of Microorganisms (GCM) 10K type strain sequencing project: providing services to taxonomists for standard genome sequencing and annotation.</title>
        <authorList>
            <consortium name="The Broad Institute Genomics Platform"/>
            <consortium name="The Broad Institute Genome Sequencing Center for Infectious Disease"/>
            <person name="Wu L."/>
            <person name="Ma J."/>
        </authorList>
    </citation>
    <scope>NUCLEOTIDE SEQUENCE [LARGE SCALE GENOMIC DNA]</scope>
    <source>
        <strain evidence="10">CGMCC 1.10130</strain>
    </source>
</reference>
<evidence type="ECO:0000256" key="1">
    <source>
        <dbReference type="ARBA" id="ARBA00004496"/>
    </source>
</evidence>
<feature type="repeat" description="TPR" evidence="6">
    <location>
        <begin position="230"/>
        <end position="263"/>
    </location>
</feature>
<dbReference type="EMBL" id="BMDX01000009">
    <property type="protein sequence ID" value="GGA78971.1"/>
    <property type="molecule type" value="Genomic_DNA"/>
</dbReference>
<proteinExistence type="inferred from homology"/>
<dbReference type="InterPro" id="IPR019734">
    <property type="entry name" value="TPR_rpt"/>
</dbReference>
<dbReference type="GO" id="GO:0005737">
    <property type="term" value="C:cytoplasm"/>
    <property type="evidence" value="ECO:0007669"/>
    <property type="project" value="UniProtKB-SubCell"/>
</dbReference>
<dbReference type="PROSITE" id="PS50005">
    <property type="entry name" value="TPR"/>
    <property type="match status" value="2"/>
</dbReference>
<dbReference type="SMART" id="SM00028">
    <property type="entry name" value="TPR"/>
    <property type="match status" value="5"/>
</dbReference>
<organism evidence="9 10">
    <name type="scientific">Neiella marina</name>
    <dbReference type="NCBI Taxonomy" id="508461"/>
    <lineage>
        <taxon>Bacteria</taxon>
        <taxon>Pseudomonadati</taxon>
        <taxon>Pseudomonadota</taxon>
        <taxon>Gammaproteobacteria</taxon>
        <taxon>Alteromonadales</taxon>
        <taxon>Echinimonadaceae</taxon>
        <taxon>Neiella</taxon>
    </lineage>
</organism>
<evidence type="ECO:0000313" key="10">
    <source>
        <dbReference type="Proteomes" id="UP000619743"/>
    </source>
</evidence>
<comment type="caution">
    <text evidence="9">The sequence shown here is derived from an EMBL/GenBank/DDBJ whole genome shotgun (WGS) entry which is preliminary data.</text>
</comment>
<keyword evidence="7" id="KW-0175">Coiled coil</keyword>
<evidence type="ECO:0000256" key="2">
    <source>
        <dbReference type="ARBA" id="ARBA00022490"/>
    </source>
</evidence>
<dbReference type="Pfam" id="PF17874">
    <property type="entry name" value="TPR_MalT"/>
    <property type="match status" value="1"/>
</dbReference>
<dbReference type="PANTHER" id="PTHR46630">
    <property type="entry name" value="TETRATRICOPEPTIDE REPEAT PROTEIN 29"/>
    <property type="match status" value="1"/>
</dbReference>